<accession>A0A9P1C359</accession>
<feature type="region of interest" description="Disordered" evidence="2">
    <location>
        <begin position="1011"/>
        <end position="1038"/>
    </location>
</feature>
<keyword evidence="3" id="KW-0812">Transmembrane</keyword>
<dbReference type="EMBL" id="CAMXCT020000784">
    <property type="protein sequence ID" value="CAL1136633.1"/>
    <property type="molecule type" value="Genomic_DNA"/>
</dbReference>
<feature type="region of interest" description="Disordered" evidence="2">
    <location>
        <begin position="2105"/>
        <end position="2128"/>
    </location>
</feature>
<dbReference type="EMBL" id="CAMXCT030000784">
    <property type="protein sequence ID" value="CAL4770570.1"/>
    <property type="molecule type" value="Genomic_DNA"/>
</dbReference>
<feature type="compositionally biased region" description="Acidic residues" evidence="2">
    <location>
        <begin position="1016"/>
        <end position="1026"/>
    </location>
</feature>
<keyword evidence="3" id="KW-1133">Transmembrane helix</keyword>
<keyword evidence="1" id="KW-0233">DNA recombination</keyword>
<feature type="compositionally biased region" description="Basic and acidic residues" evidence="2">
    <location>
        <begin position="2115"/>
        <end position="2128"/>
    </location>
</feature>
<feature type="transmembrane region" description="Helical" evidence="3">
    <location>
        <begin position="670"/>
        <end position="693"/>
    </location>
</feature>
<evidence type="ECO:0000313" key="4">
    <source>
        <dbReference type="EMBL" id="CAI3983258.1"/>
    </source>
</evidence>
<dbReference type="GO" id="GO:0015074">
    <property type="term" value="P:DNA integration"/>
    <property type="evidence" value="ECO:0007669"/>
    <property type="project" value="InterPro"/>
</dbReference>
<dbReference type="Proteomes" id="UP001152797">
    <property type="component" value="Unassembled WGS sequence"/>
</dbReference>
<keyword evidence="3" id="KW-0472">Membrane</keyword>
<dbReference type="InterPro" id="IPR013762">
    <property type="entry name" value="Integrase-like_cat_sf"/>
</dbReference>
<comment type="caution">
    <text evidence="4">The sequence shown here is derived from an EMBL/GenBank/DDBJ whole genome shotgun (WGS) entry which is preliminary data.</text>
</comment>
<dbReference type="InterPro" id="IPR011010">
    <property type="entry name" value="DNA_brk_join_enz"/>
</dbReference>
<sequence length="2669" mass="290754">MANELFMMDASPTGGAICKVPVSKHTAEELWRHTELRGFHTKLDSGAGEVLSELGLDNFPVFGEDSRPVDLGPLAVEGAGLVYDCIELFAGSANWSRAHAQQGFSVHPGLEREAAGLKYGDLADDRTFYRMVHLADSGQIKEWHAAPPCWSFGTLRRPRLRSKQQPAGFDPDDRVTREQTLLAVRTCFILTVALLRGAFISIEQPGASVMFELECFQRLLSLGCWITKFAFCNCGSAFNKPSNAMAEGAWAFRQTLGGASGDCSHDKSLRPWHQDPDWVKELALSLPFRELFRYSFKKSSSPALSHILRTSLGYILGGGLYIGCLHVRSAWNRADAPSRGRPVEAASREIRPWFLDLESGDHRRFDQVIASAKWVNPLGRWVRILLLLAGDIERNPGPESMGPRKYQPRGPLDLNVGLSQATAARMEMCLKDFSNWLGLDLDDALASAEVANLALRAYGMELFAGGFPRYKFVYAVTGVQHLRPEFRMQLAGAWQVDKCWQIHEPGQCRAVLSVPMLRAAISLSLLWGWCTFAALVAIGFAGMLHPNEFIHLTRRDLIFPKDAMSSDPWNAVFDHLQIPRRQLEKGATPGSLRGSGATAMYLDSEDIPKIAWSVAAIGATSGSLSALLLRLLTEGIGAPLGANTFPDCPICNECTLSDLLSSPAWERIDLISLALGILVGLALGTLLDLCFLARQAEFQALLLVVEGLQKRVAEFELVVTEPSSAAASVAEAATSLTAERLGAARLIGAWIRRCLRGEPRGGSGGEDLPEDLTARGNLIASGGEVDFDYSVGVLSLEESGTSVAAIAVAEVDGELLVAVPSEAWHKKVRNRRLPEKALRKAVKVVVPLSSELDRSAAEGEPSLGVWLGILARTLEQNISYDQAAAELDFPSLPFAGALVAIAGDHFSFFTAESEPPAASFEARFAALEEGLKQVTKALQASKPSHPLAAASKSRAKPQLSPLAELPPGLDPGVAQQALQAGVSRQLEEMASILKTPRAGALRHPAREETAVRFADYEDEEDSPVEELEPRGSGGADPMSTAVVQMSKILGQMYKDKQKAKDKTLEGILDYAESGSAASSTAGASRSKAAALRSLQRMLTDKPQLLYAEIESAMQKDWERSGQLPGLAAGGVTARGWLEHRSRVQNFPSTVRTAWMIAGVLDALRSNKIAEARARCGLALAALDQQAVDKGSWLLAAEVALEPPPPFHSFALHRAPDPWECPHSLLVDPRWCELFMTKLKDISDFQEKKGKLSAHQGEPWVQEPQASKGEPAPKKAAKGAGKGKQEEKSKEGDKSADLHVPGAAAKPVDAGSLWGALTRRCPALLSCASSLNAAQWAVVKRLEEHVDDVLHVGVVGPAEIGRGAAKVESLDELISDLECDARDVVGEGYFHRCAGAAHNSLGSSLSAGEVVGSMSGAKPVEAKAIEPDRLSLPTAPPSFDPTPLLPKLHRDVFLDPVAQAEPVDSFADRPPKVRVHASRQQVRNLLQRLDASGRVVLAKPEEVRETHLCGAFALVKDAVQDRLILDARPPNSKEIKLDTWCKTLASCHTLALQELEPGKNMYFSGTDLKDYYHAFKVTNARAFRNALACPLSVAEAQQLSCFREEDVNSPYLYPCLSALAMGDNQAVELGQLSQIQLGFLARAFSPFELLVVHGRAPRAVAAGIVIDDVIFAEHAEPDAVAKEDMEGVRRLNFLCEEYLQQGLLAHPRKTFRAEHEAEFWGCLANGVTGRVRANPKRVVPLVDLSLRVARLGLASVALLEVLAGGWISVLQTRRRMLCLVQFMYEAQRGRQQQDIVKLSPSLVEELFVLAILAPLAAAEMRAPSIPEVFMSDASEWGSASVRARLPLSLAKEFQRHALSRGAWSKLLTPWKAWLKMPEEPFPTDELPDGVPLVSHPLWLLLAQALGYEVHHVKKESTRRVALAALVKGWSASPNINRLLQLSLPTILGSGIYGNYGYVPSLANPSDDPTRGAELRSAVQSLPSWWAAAAAGDFTEFDAWLSSLGYDPLQLAGVPFAAAADVDRQGLVGDLLKNLASVQKPERMAKFREVSAGICSDAPGQPRKFHNPRLNSARRSLVLILFNPPCAGTGSGFSVCTVASAVSPLSGIQEQTRGHKRLESPNQEKNKRPQELFKVRPNSKAVCFQSEQSPTASRKSRNPAARVLSERAVKVLSSFKAAQFVLPNGKRATKGFVPERQGFVDLYSGAAGVARKIARTFGVWVLTVDYNDGPEQDLLQHDLQLTVKELLESGAVLGLGMAPECASFSRAVCPPVCSRSKPMGLDVLTENMRDKIQNALAQENQGGDIRFFGRSMGAAAGLKPLGKQAKLAIAQCAQAGHCRVGEAKNPGPVGRRVERDVNVLLGVPLVNPSTERLQRKVWADFQQWLSEELSEATAAQVFVCPALAVQMLRSYGVELYRSGHALYELRHLLALVQKLYPAVKPLLGPAWALVTQWEEINPVQHRQPLPELLYKAMVAVAWMWGWKRFVALLLLGFEGIARVPNSELLRARRGDLVLPSDLGTAEGSAVFLKIRKPKTMRRRKGRVQHLKIDGELVSVFLESVLGPLEEFLPLFPLSAAAFRTRWQRVLFALYVPKHLQPTPASLRGGGAIAAYRRGESIQSIMWRMRLLSLSTLESYLQELAAETFMTKLPHSAKSKIRSAALFFPLALGHSV</sequence>
<evidence type="ECO:0000256" key="3">
    <source>
        <dbReference type="SAM" id="Phobius"/>
    </source>
</evidence>
<protein>
    <submittedName>
        <fullName evidence="4">Uncharacterized protein</fullName>
    </submittedName>
</protein>
<dbReference type="GO" id="GO:0006310">
    <property type="term" value="P:DNA recombination"/>
    <property type="evidence" value="ECO:0007669"/>
    <property type="project" value="UniProtKB-KW"/>
</dbReference>
<feature type="region of interest" description="Disordered" evidence="2">
    <location>
        <begin position="940"/>
        <end position="971"/>
    </location>
</feature>
<evidence type="ECO:0000256" key="1">
    <source>
        <dbReference type="ARBA" id="ARBA00023172"/>
    </source>
</evidence>
<dbReference type="SUPFAM" id="SSF56349">
    <property type="entry name" value="DNA breaking-rejoining enzymes"/>
    <property type="match status" value="1"/>
</dbReference>
<proteinExistence type="predicted"/>
<gene>
    <name evidence="4" type="ORF">C1SCF055_LOCUS10882</name>
</gene>
<feature type="transmembrane region" description="Helical" evidence="3">
    <location>
        <begin position="526"/>
        <end position="545"/>
    </location>
</feature>
<keyword evidence="6" id="KW-1185">Reference proteome</keyword>
<evidence type="ECO:0000313" key="5">
    <source>
        <dbReference type="EMBL" id="CAL1136633.1"/>
    </source>
</evidence>
<name>A0A9P1C359_9DINO</name>
<evidence type="ECO:0000313" key="6">
    <source>
        <dbReference type="Proteomes" id="UP001152797"/>
    </source>
</evidence>
<feature type="region of interest" description="Disordered" evidence="2">
    <location>
        <begin position="1250"/>
        <end position="1300"/>
    </location>
</feature>
<evidence type="ECO:0000256" key="2">
    <source>
        <dbReference type="SAM" id="MobiDB-lite"/>
    </source>
</evidence>
<dbReference type="Gene3D" id="1.10.443.10">
    <property type="entry name" value="Intergrase catalytic core"/>
    <property type="match status" value="1"/>
</dbReference>
<dbReference type="GO" id="GO:0003677">
    <property type="term" value="F:DNA binding"/>
    <property type="evidence" value="ECO:0007669"/>
    <property type="project" value="InterPro"/>
</dbReference>
<organism evidence="4">
    <name type="scientific">Cladocopium goreaui</name>
    <dbReference type="NCBI Taxonomy" id="2562237"/>
    <lineage>
        <taxon>Eukaryota</taxon>
        <taxon>Sar</taxon>
        <taxon>Alveolata</taxon>
        <taxon>Dinophyceae</taxon>
        <taxon>Suessiales</taxon>
        <taxon>Symbiodiniaceae</taxon>
        <taxon>Cladocopium</taxon>
    </lineage>
</organism>
<reference evidence="5" key="2">
    <citation type="submission" date="2024-04" db="EMBL/GenBank/DDBJ databases">
        <authorList>
            <person name="Chen Y."/>
            <person name="Shah S."/>
            <person name="Dougan E. K."/>
            <person name="Thang M."/>
            <person name="Chan C."/>
        </authorList>
    </citation>
    <scope>NUCLEOTIDE SEQUENCE [LARGE SCALE GENOMIC DNA]</scope>
</reference>
<reference evidence="4" key="1">
    <citation type="submission" date="2022-10" db="EMBL/GenBank/DDBJ databases">
        <authorList>
            <person name="Chen Y."/>
            <person name="Dougan E. K."/>
            <person name="Chan C."/>
            <person name="Rhodes N."/>
            <person name="Thang M."/>
        </authorList>
    </citation>
    <scope>NUCLEOTIDE SEQUENCE</scope>
</reference>
<dbReference type="EMBL" id="CAMXCT010000784">
    <property type="protein sequence ID" value="CAI3983258.1"/>
    <property type="molecule type" value="Genomic_DNA"/>
</dbReference>
<feature type="compositionally biased region" description="Basic and acidic residues" evidence="2">
    <location>
        <begin position="1282"/>
        <end position="1296"/>
    </location>
</feature>